<keyword evidence="2" id="KW-1185">Reference proteome</keyword>
<name>A0ACB8HKH8_9BRYO</name>
<sequence>MADEGTDAVEYEIYPDACVVATASSRPGTALLDPDLCKPPLKSKVKEESRVYGSGVKDEERLLFLLEELKAACFDIVSPLIKDYIWQHQPFNLDVVSTPTSSSSLSSSSSSLPHLHGMIKYGDNIDDEWFLVYLLYELSRNLPNISITVRDGDGQFLLIEAAYSLPRWLKPETSSNRVFIRQGCLHFLPPSSMPVNSSSSSLQKALEVLARGDAVTKASDGVQQAITHRIREYPERAHSGIHKARCIVPLKVAQILKHEPQLISIAVEAFYRRDIDSVKAVARMKKFLSFKGGGDRNRGDDDDCGNVDMVEVMVSFSRAMYAQLVQQVFQAPRCYPMPPLSSPQFKAAELGMKLTCGFEMMYWERAGYEPQEGMQNQNTPDDTSLTTPVKLDGVPDSDPGWQVFRSSLQNRGYFKGLMEGSKEHRQLLQAAVERYQESMLFARVSSAMHAPIKCMNDIMSIPCTSSDFPAILQESDDDSWLYDGDTELTSALLERQKEMEAYEIRRASRKQSNKNAAADHETSNQDSPKRGLKEPSFDLAGLAQSMQAFVTKASSYEGAEVPDGDDEVSVNMSRFKKELESALGSSDMFAEFSHDPSAYDLDISDSDMDYGESGSEEEDEELQSGEVVASKATISEQEPTSKLTGANYADGDDGFSSAYSSALEHELHQTSIAKSFITAEDAIEQQPEVVMQTGEISDSEDIAPVDVDVNLVTNLLQSYMSQQGLPGPVSNLLGAMGINLPDMRDDKPPSRKGKEKS</sequence>
<reference evidence="2" key="1">
    <citation type="journal article" date="2022" name="New Phytol.">
        <title>Phylogenomic structure and speciation in an emerging model: the Sphagnum magellanicum complex (Bryophyta).</title>
        <authorList>
            <person name="Shaw A.J."/>
            <person name="Piatkowski B."/>
            <person name="Duffy A.M."/>
            <person name="Aguero B."/>
            <person name="Imwattana K."/>
            <person name="Nieto-Lugilde M."/>
            <person name="Healey A."/>
            <person name="Weston D.J."/>
            <person name="Patel M.N."/>
            <person name="Schmutz J."/>
            <person name="Grimwood J."/>
            <person name="Yavitt J.B."/>
            <person name="Hassel K."/>
            <person name="Stenoien H.K."/>
            <person name="Flatberg K.I."/>
            <person name="Bickford C.P."/>
            <person name="Hicks K.A."/>
        </authorList>
    </citation>
    <scope>NUCLEOTIDE SEQUENCE [LARGE SCALE GENOMIC DNA]</scope>
</reference>
<protein>
    <submittedName>
        <fullName evidence="1">Uncharacterized protein</fullName>
    </submittedName>
</protein>
<accession>A0ACB8HKH8</accession>
<proteinExistence type="predicted"/>
<organism evidence="1 2">
    <name type="scientific">Sphagnum magellanicum</name>
    <dbReference type="NCBI Taxonomy" id="128215"/>
    <lineage>
        <taxon>Eukaryota</taxon>
        <taxon>Viridiplantae</taxon>
        <taxon>Streptophyta</taxon>
        <taxon>Embryophyta</taxon>
        <taxon>Bryophyta</taxon>
        <taxon>Sphagnophytina</taxon>
        <taxon>Sphagnopsida</taxon>
        <taxon>Sphagnales</taxon>
        <taxon>Sphagnaceae</taxon>
        <taxon>Sphagnum</taxon>
    </lineage>
</organism>
<dbReference type="Proteomes" id="UP000828922">
    <property type="component" value="Linkage Group LG07"/>
</dbReference>
<evidence type="ECO:0000313" key="2">
    <source>
        <dbReference type="Proteomes" id="UP000828922"/>
    </source>
</evidence>
<gene>
    <name evidence="1" type="ORF">CY35_07G043300</name>
</gene>
<dbReference type="EMBL" id="CM038913">
    <property type="protein sequence ID" value="KAH9556688.1"/>
    <property type="molecule type" value="Genomic_DNA"/>
</dbReference>
<comment type="caution">
    <text evidence="1">The sequence shown here is derived from an EMBL/GenBank/DDBJ whole genome shotgun (WGS) entry which is preliminary data.</text>
</comment>
<evidence type="ECO:0000313" key="1">
    <source>
        <dbReference type="EMBL" id="KAH9556688.1"/>
    </source>
</evidence>